<comment type="similarity">
    <text evidence="1">Belongs to the membrane fusion protein (MFP) (TC 8.A.1) family.</text>
</comment>
<keyword evidence="9" id="KW-1185">Reference proteome</keyword>
<protein>
    <submittedName>
        <fullName evidence="8">Efflux RND transporter periplasmic adaptor subunit</fullName>
    </submittedName>
</protein>
<evidence type="ECO:0000313" key="9">
    <source>
        <dbReference type="Proteomes" id="UP001597389"/>
    </source>
</evidence>
<gene>
    <name evidence="8" type="ORF">ACFSW8_07335</name>
</gene>
<comment type="caution">
    <text evidence="8">The sequence shown here is derived from an EMBL/GenBank/DDBJ whole genome shotgun (WGS) entry which is preliminary data.</text>
</comment>
<evidence type="ECO:0000256" key="3">
    <source>
        <dbReference type="SAM" id="MobiDB-lite"/>
    </source>
</evidence>
<feature type="transmembrane region" description="Helical" evidence="4">
    <location>
        <begin position="348"/>
        <end position="368"/>
    </location>
</feature>
<keyword evidence="4" id="KW-1133">Transmembrane helix</keyword>
<feature type="signal peptide" evidence="5">
    <location>
        <begin position="1"/>
        <end position="20"/>
    </location>
</feature>
<dbReference type="RefSeq" id="WP_377090885.1">
    <property type="nucleotide sequence ID" value="NZ_JBHSJL010000014.1"/>
</dbReference>
<sequence length="375" mass="40690">MNRIFKTTLLLVSFISPLFAKQSIDASKTIILTEQGVQNLGITTEKVKKASFEDSVFAIGHIQPIPSKHAVISTRFAGRVVQTPPIVGDFVQKGDVLLKVESRQPGSPPPVIDVKAPETGIISQSHVTLGQPVDPSQELMDIVDLRQVWAVASVPESQASKLKLGTTAHIKVISLGNTTFDGQLIRMGSEANHESGTLEAIFLLDNPDLKLRPNMRTEFSIVLNQRKDVISVPRKALQGDAATPYVFVKHYDLPNAFDKSPVVVGERNDRFVEIKSGISRFDEVVTNGAYFLGFAQGGGISLKEALDAAHGHEHNEDGSEMTPAQKAAREAQKNAASPTQAITWRSPLVIFLIASNCITLALLTVITLKKSSKPC</sequence>
<evidence type="ECO:0000256" key="4">
    <source>
        <dbReference type="SAM" id="Phobius"/>
    </source>
</evidence>
<proteinExistence type="inferred from homology"/>
<dbReference type="InterPro" id="IPR006143">
    <property type="entry name" value="RND_pump_MFP"/>
</dbReference>
<dbReference type="NCBIfam" id="TIGR01730">
    <property type="entry name" value="RND_mfp"/>
    <property type="match status" value="1"/>
</dbReference>
<dbReference type="PANTHER" id="PTHR30097:SF4">
    <property type="entry name" value="SLR6042 PROTEIN"/>
    <property type="match status" value="1"/>
</dbReference>
<dbReference type="Proteomes" id="UP001597389">
    <property type="component" value="Unassembled WGS sequence"/>
</dbReference>
<dbReference type="InterPro" id="IPR058649">
    <property type="entry name" value="CzcB_C"/>
</dbReference>
<dbReference type="Gene3D" id="2.40.420.20">
    <property type="match status" value="1"/>
</dbReference>
<dbReference type="Pfam" id="PF25954">
    <property type="entry name" value="Beta-barrel_RND_2"/>
    <property type="match status" value="1"/>
</dbReference>
<evidence type="ECO:0000259" key="6">
    <source>
        <dbReference type="Pfam" id="PF25954"/>
    </source>
</evidence>
<evidence type="ECO:0000256" key="1">
    <source>
        <dbReference type="ARBA" id="ARBA00009477"/>
    </source>
</evidence>
<keyword evidence="2" id="KW-0813">Transport</keyword>
<evidence type="ECO:0000256" key="5">
    <source>
        <dbReference type="SAM" id="SignalP"/>
    </source>
</evidence>
<dbReference type="Pfam" id="PF25975">
    <property type="entry name" value="CzcB_C"/>
    <property type="match status" value="1"/>
</dbReference>
<feature type="domain" description="CusB-like beta-barrel" evidence="6">
    <location>
        <begin position="147"/>
        <end position="220"/>
    </location>
</feature>
<dbReference type="EMBL" id="JBHUJB010000031">
    <property type="protein sequence ID" value="MFD2158704.1"/>
    <property type="molecule type" value="Genomic_DNA"/>
</dbReference>
<dbReference type="Gene3D" id="2.40.30.170">
    <property type="match status" value="1"/>
</dbReference>
<dbReference type="Gene3D" id="2.40.50.100">
    <property type="match status" value="1"/>
</dbReference>
<dbReference type="InterPro" id="IPR051909">
    <property type="entry name" value="MFP_Cation_Efflux"/>
</dbReference>
<feature type="region of interest" description="Disordered" evidence="3">
    <location>
        <begin position="309"/>
        <end position="338"/>
    </location>
</feature>
<keyword evidence="4" id="KW-0812">Transmembrane</keyword>
<organism evidence="8 9">
    <name type="scientific">Rubritalea tangerina</name>
    <dbReference type="NCBI Taxonomy" id="430798"/>
    <lineage>
        <taxon>Bacteria</taxon>
        <taxon>Pseudomonadati</taxon>
        <taxon>Verrucomicrobiota</taxon>
        <taxon>Verrucomicrobiia</taxon>
        <taxon>Verrucomicrobiales</taxon>
        <taxon>Rubritaleaceae</taxon>
        <taxon>Rubritalea</taxon>
    </lineage>
</organism>
<feature type="domain" description="CzcB-like C-terminal circularly permuted SH3-like" evidence="7">
    <location>
        <begin position="230"/>
        <end position="292"/>
    </location>
</feature>
<dbReference type="InterPro" id="IPR058792">
    <property type="entry name" value="Beta-barrel_RND_2"/>
</dbReference>
<feature type="chain" id="PRO_5045536920" evidence="5">
    <location>
        <begin position="21"/>
        <end position="375"/>
    </location>
</feature>
<dbReference type="PANTHER" id="PTHR30097">
    <property type="entry name" value="CATION EFFLUX SYSTEM PROTEIN CUSB"/>
    <property type="match status" value="1"/>
</dbReference>
<evidence type="ECO:0000256" key="2">
    <source>
        <dbReference type="ARBA" id="ARBA00022448"/>
    </source>
</evidence>
<name>A0ABW4Z9T0_9BACT</name>
<evidence type="ECO:0000313" key="8">
    <source>
        <dbReference type="EMBL" id="MFD2158704.1"/>
    </source>
</evidence>
<keyword evidence="4" id="KW-0472">Membrane</keyword>
<evidence type="ECO:0000259" key="7">
    <source>
        <dbReference type="Pfam" id="PF25975"/>
    </source>
</evidence>
<reference evidence="9" key="1">
    <citation type="journal article" date="2019" name="Int. J. Syst. Evol. Microbiol.">
        <title>The Global Catalogue of Microorganisms (GCM) 10K type strain sequencing project: providing services to taxonomists for standard genome sequencing and annotation.</title>
        <authorList>
            <consortium name="The Broad Institute Genomics Platform"/>
            <consortium name="The Broad Institute Genome Sequencing Center for Infectious Disease"/>
            <person name="Wu L."/>
            <person name="Ma J."/>
        </authorList>
    </citation>
    <scope>NUCLEOTIDE SEQUENCE [LARGE SCALE GENOMIC DNA]</scope>
    <source>
        <strain evidence="9">CCUG 57942</strain>
    </source>
</reference>
<dbReference type="SUPFAM" id="SSF111369">
    <property type="entry name" value="HlyD-like secretion proteins"/>
    <property type="match status" value="1"/>
</dbReference>
<accession>A0ABW4Z9T0</accession>
<keyword evidence="5" id="KW-0732">Signal</keyword>